<dbReference type="Pfam" id="PF01584">
    <property type="entry name" value="CheW"/>
    <property type="match status" value="1"/>
</dbReference>
<dbReference type="SMART" id="SM00448">
    <property type="entry name" value="REC"/>
    <property type="match status" value="1"/>
</dbReference>
<dbReference type="InterPro" id="IPR036061">
    <property type="entry name" value="CheW-like_dom_sf"/>
</dbReference>
<dbReference type="PROSITE" id="PS50110">
    <property type="entry name" value="RESPONSE_REGULATORY"/>
    <property type="match status" value="1"/>
</dbReference>
<feature type="modified residue" description="4-aspartylphosphate" evidence="1">
    <location>
        <position position="244"/>
    </location>
</feature>
<keyword evidence="1" id="KW-0597">Phosphoprotein</keyword>
<dbReference type="Gene3D" id="2.40.50.180">
    <property type="entry name" value="CheA-289, Domain 4"/>
    <property type="match status" value="1"/>
</dbReference>
<dbReference type="PIRSF" id="PIRSF002867">
    <property type="entry name" value="CheV"/>
    <property type="match status" value="1"/>
</dbReference>
<dbReference type="Proteomes" id="UP000202031">
    <property type="component" value="Chromosome"/>
</dbReference>
<dbReference type="PROSITE" id="PS50851">
    <property type="entry name" value="CHEW"/>
    <property type="match status" value="1"/>
</dbReference>
<dbReference type="GO" id="GO:0000160">
    <property type="term" value="P:phosphorelay signal transduction system"/>
    <property type="evidence" value="ECO:0007669"/>
    <property type="project" value="InterPro"/>
</dbReference>
<dbReference type="SUPFAM" id="SSF50341">
    <property type="entry name" value="CheW-like"/>
    <property type="match status" value="1"/>
</dbReference>
<dbReference type="Pfam" id="PF00072">
    <property type="entry name" value="Response_reg"/>
    <property type="match status" value="1"/>
</dbReference>
<organism evidence="4 5">
    <name type="scientific">Campylobacter lanienae NCTC 13004</name>
    <dbReference type="NCBI Taxonomy" id="1031753"/>
    <lineage>
        <taxon>Bacteria</taxon>
        <taxon>Pseudomonadati</taxon>
        <taxon>Campylobacterota</taxon>
        <taxon>Epsilonproteobacteria</taxon>
        <taxon>Campylobacterales</taxon>
        <taxon>Campylobacteraceae</taxon>
        <taxon>Campylobacter</taxon>
    </lineage>
</organism>
<protein>
    <submittedName>
        <fullName evidence="4">Chemotaxis signal transduction protein CheV</fullName>
    </submittedName>
</protein>
<dbReference type="Gene3D" id="3.40.50.2300">
    <property type="match status" value="1"/>
</dbReference>
<dbReference type="InterPro" id="IPR024181">
    <property type="entry name" value="Chemotax_regulator_CheV"/>
</dbReference>
<dbReference type="KEGG" id="clx:CLAN_0225"/>
<evidence type="ECO:0000259" key="2">
    <source>
        <dbReference type="PROSITE" id="PS50110"/>
    </source>
</evidence>
<evidence type="ECO:0000313" key="5">
    <source>
        <dbReference type="Proteomes" id="UP000202031"/>
    </source>
</evidence>
<dbReference type="EMBL" id="CP015578">
    <property type="protein sequence ID" value="ARQ96996.1"/>
    <property type="molecule type" value="Genomic_DNA"/>
</dbReference>
<dbReference type="PANTHER" id="PTHR47233:SF3">
    <property type="entry name" value="CHEMOTAXIS PROTEIN CHEV"/>
    <property type="match status" value="1"/>
</dbReference>
<reference evidence="5" key="1">
    <citation type="journal article" date="2017" name="Genome Biol. Evol.">
        <title>Comparative Genomic Analysis Identifies a Campylobacter Clade Deficient in Selenium Metabolism.</title>
        <authorList>
            <person name="Miller W.G."/>
            <person name="Yee E."/>
            <person name="Lopes B.S."/>
            <person name="Chapman M.H."/>
            <person name="Huynh S."/>
            <person name="Bono J.L."/>
            <person name="Parker C.T."/>
            <person name="Strachan N.J.C."/>
            <person name="Forbes K.J."/>
        </authorList>
    </citation>
    <scope>NUCLEOTIDE SEQUENCE [LARGE SCALE GENOMIC DNA]</scope>
    <source>
        <strain evidence="5">NCTC 13004</strain>
    </source>
</reference>
<dbReference type="GO" id="GO:0006935">
    <property type="term" value="P:chemotaxis"/>
    <property type="evidence" value="ECO:0007669"/>
    <property type="project" value="InterPro"/>
</dbReference>
<reference evidence="5" key="2">
    <citation type="journal article" date="2017" name="Genome Biol. Evol.">
        <title>Comparative genomic analysis identifies a Campylobacter clade deficient in selenium metabolism.</title>
        <authorList>
            <person name="Miller W.G."/>
            <person name="Yee E."/>
            <person name="Lopes B.S."/>
            <person name="Chapman M.H."/>
            <person name="Huynh S."/>
            <person name="Bono J.L."/>
            <person name="Parker C.T."/>
            <person name="Strachan N.J.C."/>
            <person name="Forbes K.J."/>
        </authorList>
    </citation>
    <scope>NUCLEOTIDE SEQUENCE [LARGE SCALE GENOMIC DNA]</scope>
    <source>
        <strain evidence="5">NCTC 13004</strain>
    </source>
</reference>
<dbReference type="InterPro" id="IPR002545">
    <property type="entry name" value="CheW-lke_dom"/>
</dbReference>
<evidence type="ECO:0000313" key="4">
    <source>
        <dbReference type="EMBL" id="ARQ96996.1"/>
    </source>
</evidence>
<dbReference type="GeneID" id="46920696"/>
<dbReference type="PANTHER" id="PTHR47233">
    <property type="entry name" value="CHEMOTAXIS PROTEIN CHEV"/>
    <property type="match status" value="1"/>
</dbReference>
<name>A0A1X9SL69_9BACT</name>
<evidence type="ECO:0000256" key="1">
    <source>
        <dbReference type="PROSITE-ProRule" id="PRU00169"/>
    </source>
</evidence>
<dbReference type="SUPFAM" id="SSF52172">
    <property type="entry name" value="CheY-like"/>
    <property type="match status" value="1"/>
</dbReference>
<dbReference type="AlphaFoldDB" id="A0A1X9SL69"/>
<proteinExistence type="predicted"/>
<dbReference type="Gene3D" id="2.30.30.40">
    <property type="entry name" value="SH3 Domains"/>
    <property type="match status" value="1"/>
</dbReference>
<dbReference type="SMART" id="SM00260">
    <property type="entry name" value="CheW"/>
    <property type="match status" value="1"/>
</dbReference>
<feature type="domain" description="CheW-like" evidence="3">
    <location>
        <begin position="13"/>
        <end position="167"/>
    </location>
</feature>
<dbReference type="RefSeq" id="WP_096013929.1">
    <property type="nucleotide sequence ID" value="NZ_CP015578.1"/>
</dbReference>
<sequence>MFDDNILKTGSNEMELVDFRILKQGKDTVYEGIYGVNVAKVKEIIKMPNLTELPGVPDYIEGIFDLRGVVIPVINLAKWMQIEEPKEAILKPRVIIAEFSNIFIGFIVHEAKRIRRINWKDIEPANFAGSAGTGTLDRSKITGVTRIENDDVLLILDLESIVEELGIYQPKMEVEVNEIHKFSGVALILDDSLTARRLVNEALTKMGLRVVEAKDGVEGLEKLNDLYAMYKEDLEDNLRVIISDVEMPQMDGFHFAANVKDDKRFANIPIIFNSSLSNEFSELHGKDAGGDVFLTKFNATEFYAAVSKVIESRKKYIS</sequence>
<dbReference type="InterPro" id="IPR011006">
    <property type="entry name" value="CheY-like_superfamily"/>
</dbReference>
<dbReference type="InterPro" id="IPR001789">
    <property type="entry name" value="Sig_transdc_resp-reg_receiver"/>
</dbReference>
<feature type="domain" description="Response regulatory" evidence="2">
    <location>
        <begin position="185"/>
        <end position="311"/>
    </location>
</feature>
<gene>
    <name evidence="4" type="primary">cheV</name>
    <name evidence="4" type="ORF">CLAN_0225</name>
</gene>
<evidence type="ECO:0000259" key="3">
    <source>
        <dbReference type="PROSITE" id="PS50851"/>
    </source>
</evidence>
<accession>A0A1X9SL69</accession>